<gene>
    <name evidence="3" type="ORF">MA16_Dca001190</name>
</gene>
<evidence type="ECO:0000256" key="1">
    <source>
        <dbReference type="SAM" id="MobiDB-lite"/>
    </source>
</evidence>
<dbReference type="Proteomes" id="UP000233837">
    <property type="component" value="Unassembled WGS sequence"/>
</dbReference>
<dbReference type="AlphaFoldDB" id="A0A2I0WLQ5"/>
<evidence type="ECO:0000313" key="4">
    <source>
        <dbReference type="Proteomes" id="UP000233837"/>
    </source>
</evidence>
<dbReference type="STRING" id="906689.A0A2I0WLQ5"/>
<keyword evidence="2" id="KW-0472">Membrane</keyword>
<evidence type="ECO:0000313" key="3">
    <source>
        <dbReference type="EMBL" id="PKU76586.1"/>
    </source>
</evidence>
<proteinExistence type="predicted"/>
<feature type="transmembrane region" description="Helical" evidence="2">
    <location>
        <begin position="24"/>
        <end position="44"/>
    </location>
</feature>
<reference evidence="3 4" key="1">
    <citation type="journal article" date="2016" name="Sci. Rep.">
        <title>The Dendrobium catenatum Lindl. genome sequence provides insights into polysaccharide synthase, floral development and adaptive evolution.</title>
        <authorList>
            <person name="Zhang G.Q."/>
            <person name="Xu Q."/>
            <person name="Bian C."/>
            <person name="Tsai W.C."/>
            <person name="Yeh C.M."/>
            <person name="Liu K.W."/>
            <person name="Yoshida K."/>
            <person name="Zhang L.S."/>
            <person name="Chang S.B."/>
            <person name="Chen F."/>
            <person name="Shi Y."/>
            <person name="Su Y.Y."/>
            <person name="Zhang Y.Q."/>
            <person name="Chen L.J."/>
            <person name="Yin Y."/>
            <person name="Lin M."/>
            <person name="Huang H."/>
            <person name="Deng H."/>
            <person name="Wang Z.W."/>
            <person name="Zhu S.L."/>
            <person name="Zhao X."/>
            <person name="Deng C."/>
            <person name="Niu S.C."/>
            <person name="Huang J."/>
            <person name="Wang M."/>
            <person name="Liu G.H."/>
            <person name="Yang H.J."/>
            <person name="Xiao X.J."/>
            <person name="Hsiao Y.Y."/>
            <person name="Wu W.L."/>
            <person name="Chen Y.Y."/>
            <person name="Mitsuda N."/>
            <person name="Ohme-Takagi M."/>
            <person name="Luo Y.B."/>
            <person name="Van de Peer Y."/>
            <person name="Liu Z.J."/>
        </authorList>
    </citation>
    <scope>NUCLEOTIDE SEQUENCE [LARGE SCALE GENOMIC DNA]</scope>
    <source>
        <tissue evidence="3">The whole plant</tissue>
    </source>
</reference>
<keyword evidence="2" id="KW-0812">Transmembrane</keyword>
<dbReference type="PANTHER" id="PTHR33237:SF4">
    <property type="entry name" value="F14O23.12"/>
    <property type="match status" value="1"/>
</dbReference>
<reference evidence="3 4" key="2">
    <citation type="journal article" date="2017" name="Nature">
        <title>The Apostasia genome and the evolution of orchids.</title>
        <authorList>
            <person name="Zhang G.Q."/>
            <person name="Liu K.W."/>
            <person name="Li Z."/>
            <person name="Lohaus R."/>
            <person name="Hsiao Y.Y."/>
            <person name="Niu S.C."/>
            <person name="Wang J.Y."/>
            <person name="Lin Y.C."/>
            <person name="Xu Q."/>
            <person name="Chen L.J."/>
            <person name="Yoshida K."/>
            <person name="Fujiwara S."/>
            <person name="Wang Z.W."/>
            <person name="Zhang Y.Q."/>
            <person name="Mitsuda N."/>
            <person name="Wang M."/>
            <person name="Liu G.H."/>
            <person name="Pecoraro L."/>
            <person name="Huang H.X."/>
            <person name="Xiao X.J."/>
            <person name="Lin M."/>
            <person name="Wu X.Y."/>
            <person name="Wu W.L."/>
            <person name="Chen Y.Y."/>
            <person name="Chang S.B."/>
            <person name="Sakamoto S."/>
            <person name="Ohme-Takagi M."/>
            <person name="Yagi M."/>
            <person name="Zeng S.J."/>
            <person name="Shen C.Y."/>
            <person name="Yeh C.M."/>
            <person name="Luo Y.B."/>
            <person name="Tsai W.C."/>
            <person name="Van de Peer Y."/>
            <person name="Liu Z.J."/>
        </authorList>
    </citation>
    <scope>NUCLEOTIDE SEQUENCE [LARGE SCALE GENOMIC DNA]</scope>
    <source>
        <tissue evidence="3">The whole plant</tissue>
    </source>
</reference>
<evidence type="ECO:0000256" key="2">
    <source>
        <dbReference type="SAM" id="Phobius"/>
    </source>
</evidence>
<keyword evidence="2" id="KW-1133">Transmembrane helix</keyword>
<dbReference type="PANTHER" id="PTHR33237">
    <property type="entry name" value="F2P16.13 PROTEIN-RELATED"/>
    <property type="match status" value="1"/>
</dbReference>
<dbReference type="EMBL" id="KZ502537">
    <property type="protein sequence ID" value="PKU76586.1"/>
    <property type="molecule type" value="Genomic_DNA"/>
</dbReference>
<accession>A0A2I0WLQ5</accession>
<feature type="region of interest" description="Disordered" evidence="1">
    <location>
        <begin position="63"/>
        <end position="82"/>
    </location>
</feature>
<organism evidence="3 4">
    <name type="scientific">Dendrobium catenatum</name>
    <dbReference type="NCBI Taxonomy" id="906689"/>
    <lineage>
        <taxon>Eukaryota</taxon>
        <taxon>Viridiplantae</taxon>
        <taxon>Streptophyta</taxon>
        <taxon>Embryophyta</taxon>
        <taxon>Tracheophyta</taxon>
        <taxon>Spermatophyta</taxon>
        <taxon>Magnoliopsida</taxon>
        <taxon>Liliopsida</taxon>
        <taxon>Asparagales</taxon>
        <taxon>Orchidaceae</taxon>
        <taxon>Epidendroideae</taxon>
        <taxon>Malaxideae</taxon>
        <taxon>Dendrobiinae</taxon>
        <taxon>Dendrobium</taxon>
    </lineage>
</organism>
<keyword evidence="4" id="KW-1185">Reference proteome</keyword>
<protein>
    <submittedName>
        <fullName evidence="3">Uncharacterized protein</fullName>
    </submittedName>
</protein>
<name>A0A2I0WLQ5_9ASPA</name>
<sequence>MPRHLPFTNNTSVNFASIVVKDDIGLIGFLIFCALMTMACASHGRRWRWLKARRNSELVISSPQMQPMVGGDDRYNGSDGEDDGSVWKKNIIMGEKCRLPDFSGAIIYDSKGNLFVPS</sequence>